<feature type="transmembrane region" description="Helical" evidence="9">
    <location>
        <begin position="195"/>
        <end position="211"/>
    </location>
</feature>
<accession>A0A8I5Y6Z8</accession>
<name>A0A8I5Y6Z8_RAT</name>
<keyword evidence="4" id="KW-0762">Sugar transport</keyword>
<dbReference type="Proteomes" id="UP000002494">
    <property type="component" value="Chromosome 4"/>
</dbReference>
<keyword evidence="11" id="KW-1185">Reference proteome</keyword>
<dbReference type="AGR" id="RGD:1308985"/>
<evidence type="ECO:0000313" key="11">
    <source>
        <dbReference type="Proteomes" id="UP000002494"/>
    </source>
</evidence>
<keyword evidence="13" id="KW-1267">Proteomics identification</keyword>
<evidence type="ECO:0000256" key="5">
    <source>
        <dbReference type="ARBA" id="ARBA00022692"/>
    </source>
</evidence>
<evidence type="ECO:0000256" key="4">
    <source>
        <dbReference type="ARBA" id="ARBA00022597"/>
    </source>
</evidence>
<dbReference type="Ensembl" id="ENSRNOT00000107686.2">
    <property type="protein sequence ID" value="ENSRNOP00000078033.1"/>
    <property type="gene ID" value="ENSRNOG00000008851.7"/>
</dbReference>
<reference evidence="10" key="1">
    <citation type="submission" date="2024-01" db="EMBL/GenBank/DDBJ databases">
        <title>GRCr8: a new rat reference genome assembly contstructed from accurate long reads and long range scaffolding.</title>
        <authorList>
            <person name="Doris P.A."/>
            <person name="Kalbfleisch T."/>
            <person name="Li K."/>
            <person name="Howe K."/>
            <person name="Wood J."/>
        </authorList>
    </citation>
    <scope>NUCLEOTIDE SEQUENCE [LARGE SCALE GENOMIC DNA]</scope>
    <source>
        <strain evidence="10">Brown Norway</strain>
    </source>
</reference>
<dbReference type="InterPro" id="IPR013657">
    <property type="entry name" value="SCL35B1-4/HUT1"/>
</dbReference>
<feature type="transmembrane region" description="Helical" evidence="9">
    <location>
        <begin position="63"/>
        <end position="83"/>
    </location>
</feature>
<proteinExistence type="evidence at protein level"/>
<sequence>MRPAFAVGLVFAGCCSNVIFLELLARTHPGCGNIVTFAQFLFIAVEGFLFEADLGRKPPAIPIRYYAIMVTMFFTVSVVNNYALNLNIAMPLHMIFRSGSLIANMILGIIILKKRYSMFKYTSIALVSAGIFICTFMSAKQVTVQSSLSDKDGFQAFAWWLLGIGALTFALLMSARMGIFQETLYRQFGKHSKEALFYNHALPLPGFIFLASDIYDHVVLFNKSGKCGVVWQYYLTVSEAEYVCIRGVFILTTECSSLTVTLVVTLRKFVSLIFSILYFQNQFTLWHWLGTVFVFTGTLMYTEVWKNLGATKSQLQKDDKKD</sequence>
<evidence type="ECO:0000256" key="9">
    <source>
        <dbReference type="SAM" id="Phobius"/>
    </source>
</evidence>
<dbReference type="Pfam" id="PF08449">
    <property type="entry name" value="UAA"/>
    <property type="match status" value="1"/>
</dbReference>
<comment type="similarity">
    <text evidence="2">Belongs to the nucleotide-sugar transporter family. SLC35B subfamily.</text>
</comment>
<evidence type="ECO:0000256" key="1">
    <source>
        <dbReference type="ARBA" id="ARBA00004127"/>
    </source>
</evidence>
<evidence type="ECO:0000256" key="2">
    <source>
        <dbReference type="ARBA" id="ARBA00010694"/>
    </source>
</evidence>
<reference evidence="10" key="3">
    <citation type="submission" date="2025-09" db="UniProtKB">
        <authorList>
            <consortium name="Ensembl"/>
        </authorList>
    </citation>
    <scope>IDENTIFICATION</scope>
    <source>
        <strain evidence="10">Brown Norway</strain>
    </source>
</reference>
<evidence type="ECO:0000313" key="10">
    <source>
        <dbReference type="Ensembl" id="ENSRNOP00000078033.1"/>
    </source>
</evidence>
<feature type="transmembrane region" description="Helical" evidence="9">
    <location>
        <begin position="124"/>
        <end position="144"/>
    </location>
</feature>
<feature type="transmembrane region" description="Helical" evidence="9">
    <location>
        <begin position="156"/>
        <end position="175"/>
    </location>
</feature>
<dbReference type="PANTHER" id="PTHR10778:SF4">
    <property type="entry name" value="NUCLEOTIDE SUGAR TRANSPORTER SLC35B4"/>
    <property type="match status" value="1"/>
</dbReference>
<protein>
    <recommendedName>
        <fullName evidence="8">Solute carrier family 35 member B4</fullName>
    </recommendedName>
</protein>
<keyword evidence="5 9" id="KW-0812">Transmembrane</keyword>
<comment type="subcellular location">
    <subcellularLocation>
        <location evidence="1">Endomembrane system</location>
        <topology evidence="1">Multi-pass membrane protein</topology>
    </subcellularLocation>
</comment>
<evidence type="ECO:0000256" key="7">
    <source>
        <dbReference type="ARBA" id="ARBA00023136"/>
    </source>
</evidence>
<keyword evidence="7 9" id="KW-0472">Membrane</keyword>
<feature type="transmembrane region" description="Helical" evidence="9">
    <location>
        <begin position="285"/>
        <end position="304"/>
    </location>
</feature>
<reference evidence="10" key="2">
    <citation type="submission" date="2025-08" db="UniProtKB">
        <authorList>
            <consortium name="Ensembl"/>
        </authorList>
    </citation>
    <scope>IDENTIFICATION</scope>
    <source>
        <strain evidence="10">Brown Norway</strain>
    </source>
</reference>
<gene>
    <name evidence="10 12" type="primary">Slc35b4</name>
</gene>
<dbReference type="RGD" id="1308985">
    <property type="gene designation" value="Slc35b4"/>
</dbReference>
<dbReference type="PANTHER" id="PTHR10778">
    <property type="entry name" value="SOLUTE CARRIER FAMILY 35 MEMBER B"/>
    <property type="match status" value="1"/>
</dbReference>
<dbReference type="GO" id="GO:0012505">
    <property type="term" value="C:endomembrane system"/>
    <property type="evidence" value="ECO:0007669"/>
    <property type="project" value="UniProtKB-SubCell"/>
</dbReference>
<dbReference type="AlphaFoldDB" id="A0A8I5Y6Z8"/>
<organism evidence="10 11">
    <name type="scientific">Rattus norvegicus</name>
    <name type="common">Rat</name>
    <dbReference type="NCBI Taxonomy" id="10116"/>
    <lineage>
        <taxon>Eukaryota</taxon>
        <taxon>Metazoa</taxon>
        <taxon>Chordata</taxon>
        <taxon>Craniata</taxon>
        <taxon>Vertebrata</taxon>
        <taxon>Euteleostomi</taxon>
        <taxon>Mammalia</taxon>
        <taxon>Eutheria</taxon>
        <taxon>Euarchontoglires</taxon>
        <taxon>Glires</taxon>
        <taxon>Rodentia</taxon>
        <taxon>Myomorpha</taxon>
        <taxon>Muroidea</taxon>
        <taxon>Muridae</taxon>
        <taxon>Murinae</taxon>
        <taxon>Rattus</taxon>
    </lineage>
</organism>
<dbReference type="GO" id="GO:0055085">
    <property type="term" value="P:transmembrane transport"/>
    <property type="evidence" value="ECO:0007669"/>
    <property type="project" value="InterPro"/>
</dbReference>
<feature type="transmembrane region" description="Helical" evidence="9">
    <location>
        <begin position="32"/>
        <end position="51"/>
    </location>
</feature>
<evidence type="ECO:0000256" key="8">
    <source>
        <dbReference type="ARBA" id="ARBA00041931"/>
    </source>
</evidence>
<keyword evidence="6 9" id="KW-1133">Transmembrane helix</keyword>
<dbReference type="GeneTree" id="ENSGT00390000002915"/>
<evidence type="ECO:0000256" key="6">
    <source>
        <dbReference type="ARBA" id="ARBA00022989"/>
    </source>
</evidence>
<evidence type="ECO:0000256" key="3">
    <source>
        <dbReference type="ARBA" id="ARBA00022448"/>
    </source>
</evidence>
<feature type="transmembrane region" description="Helical" evidence="9">
    <location>
        <begin position="95"/>
        <end position="112"/>
    </location>
</feature>
<evidence type="ECO:0007829" key="13">
    <source>
        <dbReference type="PeptideAtlas" id="A0A8I5Y6Z8"/>
    </source>
</evidence>
<keyword evidence="3" id="KW-0813">Transport</keyword>
<evidence type="ECO:0000313" key="12">
    <source>
        <dbReference type="RGD" id="1308985"/>
    </source>
</evidence>